<dbReference type="STRING" id="745531.A0A0C3S2B6"/>
<sequence length="175" mass="18991">MLVAPYVPTMRLGQGFNTFTQGLCVHDAVTAYSKPQAQESWSRPRHGETEDAGPTVSYCAKFVDRISELTDELNTSPYALIKRDATRGTGGVAPLIDPARFHDSDVNFLVRLTVVARHVLEPSLTEFAPIDGVAPADFTRVYGDAFISGFAEGGEFTALVSVKLRGRATAEEVRA</sequence>
<gene>
    <name evidence="1" type="ORF">PHLGIDRAFT_96731</name>
</gene>
<feature type="non-terminal residue" evidence="1">
    <location>
        <position position="175"/>
    </location>
</feature>
<organism evidence="1 2">
    <name type="scientific">Phlebiopsis gigantea (strain 11061_1 CR5-6)</name>
    <name type="common">White-rot fungus</name>
    <name type="synonym">Peniophora gigantea</name>
    <dbReference type="NCBI Taxonomy" id="745531"/>
    <lineage>
        <taxon>Eukaryota</taxon>
        <taxon>Fungi</taxon>
        <taxon>Dikarya</taxon>
        <taxon>Basidiomycota</taxon>
        <taxon>Agaricomycotina</taxon>
        <taxon>Agaricomycetes</taxon>
        <taxon>Polyporales</taxon>
        <taxon>Phanerochaetaceae</taxon>
        <taxon>Phlebiopsis</taxon>
    </lineage>
</organism>
<accession>A0A0C3S2B6</accession>
<dbReference type="Proteomes" id="UP000053257">
    <property type="component" value="Unassembled WGS sequence"/>
</dbReference>
<dbReference type="EMBL" id="KN840740">
    <property type="protein sequence ID" value="KIP01750.1"/>
    <property type="molecule type" value="Genomic_DNA"/>
</dbReference>
<evidence type="ECO:0000313" key="1">
    <source>
        <dbReference type="EMBL" id="KIP01750.1"/>
    </source>
</evidence>
<dbReference type="AlphaFoldDB" id="A0A0C3S2B6"/>
<protein>
    <submittedName>
        <fullName evidence="1">Uncharacterized protein</fullName>
    </submittedName>
</protein>
<evidence type="ECO:0000313" key="2">
    <source>
        <dbReference type="Proteomes" id="UP000053257"/>
    </source>
</evidence>
<name>A0A0C3S2B6_PHLG1</name>
<proteinExistence type="predicted"/>
<dbReference type="OrthoDB" id="3231004at2759"/>
<reference evidence="1 2" key="1">
    <citation type="journal article" date="2014" name="PLoS Genet.">
        <title>Analysis of the Phlebiopsis gigantea genome, transcriptome and secretome provides insight into its pioneer colonization strategies of wood.</title>
        <authorList>
            <person name="Hori C."/>
            <person name="Ishida T."/>
            <person name="Igarashi K."/>
            <person name="Samejima M."/>
            <person name="Suzuki H."/>
            <person name="Master E."/>
            <person name="Ferreira P."/>
            <person name="Ruiz-Duenas F.J."/>
            <person name="Held B."/>
            <person name="Canessa P."/>
            <person name="Larrondo L.F."/>
            <person name="Schmoll M."/>
            <person name="Druzhinina I.S."/>
            <person name="Kubicek C.P."/>
            <person name="Gaskell J.A."/>
            <person name="Kersten P."/>
            <person name="St John F."/>
            <person name="Glasner J."/>
            <person name="Sabat G."/>
            <person name="Splinter BonDurant S."/>
            <person name="Syed K."/>
            <person name="Yadav J."/>
            <person name="Mgbeahuruike A.C."/>
            <person name="Kovalchuk A."/>
            <person name="Asiegbu F.O."/>
            <person name="Lackner G."/>
            <person name="Hoffmeister D."/>
            <person name="Rencoret J."/>
            <person name="Gutierrez A."/>
            <person name="Sun H."/>
            <person name="Lindquist E."/>
            <person name="Barry K."/>
            <person name="Riley R."/>
            <person name="Grigoriev I.V."/>
            <person name="Henrissat B."/>
            <person name="Kues U."/>
            <person name="Berka R.M."/>
            <person name="Martinez A.T."/>
            <person name="Covert S.F."/>
            <person name="Blanchette R.A."/>
            <person name="Cullen D."/>
        </authorList>
    </citation>
    <scope>NUCLEOTIDE SEQUENCE [LARGE SCALE GENOMIC DNA]</scope>
    <source>
        <strain evidence="1 2">11061_1 CR5-6</strain>
    </source>
</reference>
<keyword evidence="2" id="KW-1185">Reference proteome</keyword>
<dbReference type="HOGENOM" id="CLU_117260_0_0_1"/>